<evidence type="ECO:0000256" key="1">
    <source>
        <dbReference type="SAM" id="MobiDB-lite"/>
    </source>
</evidence>
<dbReference type="Pfam" id="PF26283">
    <property type="entry name" value="Ig_TRAPPC9-Trs120_4th"/>
    <property type="match status" value="1"/>
</dbReference>
<dbReference type="PANTHER" id="PTHR21512">
    <property type="entry name" value="TRAFFICKING PROTEIN PARTICLE COMPLEX SUBUNIT 9"/>
    <property type="match status" value="1"/>
</dbReference>
<dbReference type="Pfam" id="PF26254">
    <property type="entry name" value="Ig_TRAPPC9-Trs120_1st"/>
    <property type="match status" value="1"/>
</dbReference>
<gene>
    <name evidence="6" type="primary">gb15119</name>
    <name evidence="6" type="ORF">PR202_gb15119</name>
</gene>
<evidence type="ECO:0008006" key="8">
    <source>
        <dbReference type="Google" id="ProtNLM"/>
    </source>
</evidence>
<evidence type="ECO:0000259" key="4">
    <source>
        <dbReference type="Pfam" id="PF26282"/>
    </source>
</evidence>
<feature type="region of interest" description="Disordered" evidence="1">
    <location>
        <begin position="774"/>
        <end position="796"/>
    </location>
</feature>
<organism evidence="6 7">
    <name type="scientific">Eleusine coracana subsp. coracana</name>
    <dbReference type="NCBI Taxonomy" id="191504"/>
    <lineage>
        <taxon>Eukaryota</taxon>
        <taxon>Viridiplantae</taxon>
        <taxon>Streptophyta</taxon>
        <taxon>Embryophyta</taxon>
        <taxon>Tracheophyta</taxon>
        <taxon>Spermatophyta</taxon>
        <taxon>Magnoliopsida</taxon>
        <taxon>Liliopsida</taxon>
        <taxon>Poales</taxon>
        <taxon>Poaceae</taxon>
        <taxon>PACMAD clade</taxon>
        <taxon>Chloridoideae</taxon>
        <taxon>Cynodonteae</taxon>
        <taxon>Eleusininae</taxon>
        <taxon>Eleusine</taxon>
    </lineage>
</organism>
<protein>
    <recommendedName>
        <fullName evidence="8">Trafficking protein particle complex II-specific subunit 120 homolog</fullName>
    </recommendedName>
</protein>
<sequence>MLTMIQDLAASLLMEFEKWVLRAESTGTILKTPLDSQSSLGSEEVDRMGQSDPVLEDEVKYRYYTIIQLYRRATLQDNAQRSFLSLNRVSPVSFELEAALKLARYLCRRELAKEVSDLLMGAADGAKALIDASDRLILYIEIARLFGTLGYKRKAAFFSRQVAQLYLQQDNAYAAMSAMQVLTMTTNAYHVQSRKNNKLDHDSHKELRASNTDSGKVHPQSIVSLFESQWSTLQMVILREILMSSIRASDPLSSWSAAARLLRSFYPLITPAGQSGLASSLGNSADRLPAGTRCADPCLPFIRLHSFPLHPSQRDVVKRNPHKKDWWTGGGPSGPFIYTPFSKAAASGTSKQEVTWIVGEPVQVMVELANPCSFDLVVESIYLSVHSGNFDAFPVSVSLPPNTSKSVLLSGVPTQVGQISIPGCIVHCFGVITEHLFKEVDCLLLGASQGLVLSDPFRCCGSSKFKSVSFPSISVVPPLPLLVANVVGGEGSILLYEGEIRDVLITLTNAGTVPVEEANIALSGKNQDSVISIAHSTWKSALPIKPGGEVTFAVTLRAWHLSLADSEADGSRSPVNSRRTAREGINPFLDIHYAGPAANAENGDVSLPPGRRLAVPLNICALNCFWNWKFYLMLLYIWMNKCGSIDEGTAVDEACQKTRIDRDYSARVLIPLENFKLPVLDASFFIKESESAEPHGSKAAAIAERNAKAELNASINSLISKIKVKWHSGRNSSGELNIKNAIQAALQASIMDILLPDPLTFSFKLAKNGSAINVDSSKDSGNPDDDSGHSPDKNVILSTKNAQRCEDLISAHEMTHMVVQIRNNTKEIIRMNLSISCKDVAGENCFDENSATVLWADHYYPLGTDIPNSVLCVGVLSDVHLEVPPLQEVAHPFSVYFLVPGDYSLQASSLIIDATDVLRARAKAESSDEPILCRGSPFHIRVVGKV</sequence>
<dbReference type="InterPro" id="IPR058564">
    <property type="entry name" value="TPR_TRAPPC9_Trs120"/>
</dbReference>
<dbReference type="AlphaFoldDB" id="A0AAV5EX01"/>
<accession>A0AAV5EX01</accession>
<evidence type="ECO:0000313" key="7">
    <source>
        <dbReference type="Proteomes" id="UP001054889"/>
    </source>
</evidence>
<dbReference type="InterPro" id="IPR013935">
    <property type="entry name" value="Trs120_TRAPPC9"/>
</dbReference>
<dbReference type="GO" id="GO:0005802">
    <property type="term" value="C:trans-Golgi network"/>
    <property type="evidence" value="ECO:0007669"/>
    <property type="project" value="TreeGrafter"/>
</dbReference>
<feature type="domain" description="Trs120/TRAPPC9 third Ig-like" evidence="4">
    <location>
        <begin position="654"/>
        <end position="754"/>
    </location>
</feature>
<feature type="domain" description="Trs120/TRAPPC9 fourth Ig-like" evidence="5">
    <location>
        <begin position="795"/>
        <end position="942"/>
    </location>
</feature>
<dbReference type="Pfam" id="PF26282">
    <property type="entry name" value="Ig_TRAPPC9-Trs120_3rd"/>
    <property type="match status" value="1"/>
</dbReference>
<evidence type="ECO:0000259" key="5">
    <source>
        <dbReference type="Pfam" id="PF26283"/>
    </source>
</evidence>
<reference evidence="6" key="1">
    <citation type="journal article" date="2018" name="DNA Res.">
        <title>Multiple hybrid de novo genome assembly of finger millet, an orphan allotetraploid crop.</title>
        <authorList>
            <person name="Hatakeyama M."/>
            <person name="Aluri S."/>
            <person name="Balachadran M.T."/>
            <person name="Sivarajan S.R."/>
            <person name="Patrignani A."/>
            <person name="Gruter S."/>
            <person name="Poveda L."/>
            <person name="Shimizu-Inatsugi R."/>
            <person name="Baeten J."/>
            <person name="Francoijs K.J."/>
            <person name="Nataraja K.N."/>
            <person name="Reddy Y.A.N."/>
            <person name="Phadnis S."/>
            <person name="Ravikumar R.L."/>
            <person name="Schlapbach R."/>
            <person name="Sreeman S.M."/>
            <person name="Shimizu K.K."/>
        </authorList>
    </citation>
    <scope>NUCLEOTIDE SEQUENCE</scope>
</reference>
<keyword evidence="7" id="KW-1185">Reference proteome</keyword>
<dbReference type="Proteomes" id="UP001054889">
    <property type="component" value="Unassembled WGS sequence"/>
</dbReference>
<evidence type="ECO:0000313" key="6">
    <source>
        <dbReference type="EMBL" id="GJN27126.1"/>
    </source>
</evidence>
<reference evidence="6" key="2">
    <citation type="submission" date="2021-12" db="EMBL/GenBank/DDBJ databases">
        <title>Resequencing data analysis of finger millet.</title>
        <authorList>
            <person name="Hatakeyama M."/>
            <person name="Aluri S."/>
            <person name="Balachadran M.T."/>
            <person name="Sivarajan S.R."/>
            <person name="Poveda L."/>
            <person name="Shimizu-Inatsugi R."/>
            <person name="Schlapbach R."/>
            <person name="Sreeman S.M."/>
            <person name="Shimizu K.K."/>
        </authorList>
    </citation>
    <scope>NUCLEOTIDE SEQUENCE</scope>
</reference>
<dbReference type="InterPro" id="IPR058565">
    <property type="entry name" value="Ig_TRAPPC9_Trs120_1st"/>
</dbReference>
<dbReference type="EMBL" id="BQKI01000079">
    <property type="protein sequence ID" value="GJN27126.1"/>
    <property type="molecule type" value="Genomic_DNA"/>
</dbReference>
<evidence type="ECO:0000259" key="2">
    <source>
        <dbReference type="Pfam" id="PF26251"/>
    </source>
</evidence>
<proteinExistence type="predicted"/>
<dbReference type="InterPro" id="IPR058567">
    <property type="entry name" value="Ig_TRAPPC9_Trs120_3rd"/>
</dbReference>
<evidence type="ECO:0000259" key="3">
    <source>
        <dbReference type="Pfam" id="PF26254"/>
    </source>
</evidence>
<comment type="caution">
    <text evidence="6">The sequence shown here is derived from an EMBL/GenBank/DDBJ whole genome shotgun (WGS) entry which is preliminary data.</text>
</comment>
<dbReference type="InterPro" id="IPR058568">
    <property type="entry name" value="Ig_TRAPPC9_Trs120_4th"/>
</dbReference>
<feature type="domain" description="Trs120/TRAPPC9 TPR region" evidence="2">
    <location>
        <begin position="128"/>
        <end position="280"/>
    </location>
</feature>
<name>A0AAV5EX01_ELECO</name>
<dbReference type="Pfam" id="PF26251">
    <property type="entry name" value="TPR_TRAPPC9-Trs120"/>
    <property type="match status" value="1"/>
</dbReference>
<feature type="domain" description="Trs120/TRAPPC9 first Ig-like" evidence="3">
    <location>
        <begin position="331"/>
        <end position="430"/>
    </location>
</feature>
<dbReference type="Pfam" id="PF26280">
    <property type="entry name" value="Ig_TRAPPC9-Trs120_2nd"/>
    <property type="match status" value="1"/>
</dbReference>
<dbReference type="PANTHER" id="PTHR21512:SF5">
    <property type="entry name" value="TRAFFICKING PROTEIN PARTICLE COMPLEX SUBUNIT 9"/>
    <property type="match status" value="1"/>
</dbReference>